<evidence type="ECO:0000313" key="2">
    <source>
        <dbReference type="EMBL" id="KAA6303616.1"/>
    </source>
</evidence>
<keyword evidence="1" id="KW-0472">Membrane</keyword>
<proteinExistence type="predicted"/>
<gene>
    <name evidence="2" type="ORF">EZS26_000167</name>
</gene>
<dbReference type="AlphaFoldDB" id="A0A5M8P5R6"/>
<protein>
    <submittedName>
        <fullName evidence="2">Uncharacterized protein</fullName>
    </submittedName>
</protein>
<organism evidence="2 3">
    <name type="scientific">Candidatus Ordinivivax streblomastigis</name>
    <dbReference type="NCBI Taxonomy" id="2540710"/>
    <lineage>
        <taxon>Bacteria</taxon>
        <taxon>Pseudomonadati</taxon>
        <taxon>Bacteroidota</taxon>
        <taxon>Bacteroidia</taxon>
        <taxon>Bacteroidales</taxon>
        <taxon>Candidatus Ordinivivax</taxon>
    </lineage>
</organism>
<keyword evidence="1" id="KW-1133">Transmembrane helix</keyword>
<comment type="caution">
    <text evidence="2">The sequence shown here is derived from an EMBL/GenBank/DDBJ whole genome shotgun (WGS) entry which is preliminary data.</text>
</comment>
<dbReference type="EMBL" id="SNRX01000001">
    <property type="protein sequence ID" value="KAA6303616.1"/>
    <property type="molecule type" value="Genomic_DNA"/>
</dbReference>
<feature type="transmembrane region" description="Helical" evidence="1">
    <location>
        <begin position="12"/>
        <end position="32"/>
    </location>
</feature>
<dbReference type="Proteomes" id="UP000324575">
    <property type="component" value="Unassembled WGS sequence"/>
</dbReference>
<name>A0A5M8P5R6_9BACT</name>
<evidence type="ECO:0000313" key="3">
    <source>
        <dbReference type="Proteomes" id="UP000324575"/>
    </source>
</evidence>
<keyword evidence="1" id="KW-0812">Transmembrane</keyword>
<accession>A0A5M8P5R6</accession>
<sequence length="375" mass="44734">MKTMKTMKRAVRIAYCNYSLFHHFFIFFIFFIPPTLLSSQELLWKAGVHAFFDNTEFANASVQSSQTMAGVHLSPEIGLGWQEKHRIYVGFDAMHEYGSPQTVDYVDPILYYEFSGHPFTFYMGAFPRQLVLDKYPRMFFQDSIRNYRPIINGLFWEYQRKENSLNIWLDWTGRQSRERHEAFFMGWSGRYNWSLFYAQHFGYMFHFASLKDPVVSEAVHDNGLVWTSLGIDLAPQTAFKKLEANMGWSVGLDRNRDENVWHTPQGFLSEVKIEYRGLGLFNTYYKGKSQQTFYNTYGNSLYWGDPVYRSKEYNRSDFYIQFLKTKSVELKFTYTLHCTERQIFHEQAFYAVIDLNNLKTKRPDKKDKYLWDNWF</sequence>
<evidence type="ECO:0000256" key="1">
    <source>
        <dbReference type="SAM" id="Phobius"/>
    </source>
</evidence>
<reference evidence="2 3" key="1">
    <citation type="submission" date="2019-03" db="EMBL/GenBank/DDBJ databases">
        <title>Single cell metagenomics reveals metabolic interactions within the superorganism composed of flagellate Streblomastix strix and complex community of Bacteroidetes bacteria on its surface.</title>
        <authorList>
            <person name="Treitli S.C."/>
            <person name="Kolisko M."/>
            <person name="Husnik F."/>
            <person name="Keeling P."/>
            <person name="Hampl V."/>
        </authorList>
    </citation>
    <scope>NUCLEOTIDE SEQUENCE [LARGE SCALE GENOMIC DNA]</scope>
    <source>
        <strain evidence="2">St1</strain>
    </source>
</reference>